<keyword evidence="2" id="KW-0472">Membrane</keyword>
<organism evidence="3 4">
    <name type="scientific">Splendidivirga corallicola</name>
    <dbReference type="NCBI Taxonomy" id="3051826"/>
    <lineage>
        <taxon>Bacteria</taxon>
        <taxon>Pseudomonadati</taxon>
        <taxon>Bacteroidota</taxon>
        <taxon>Cytophagia</taxon>
        <taxon>Cytophagales</taxon>
        <taxon>Splendidivirgaceae</taxon>
        <taxon>Splendidivirga</taxon>
    </lineage>
</organism>
<evidence type="ECO:0000256" key="2">
    <source>
        <dbReference type="SAM" id="Phobius"/>
    </source>
</evidence>
<name>A0ABT8KSV6_9BACT</name>
<accession>A0ABT8KSV6</accession>
<protein>
    <recommendedName>
        <fullName evidence="5">Outer membrane protein beta-barrel domain-containing protein</fullName>
    </recommendedName>
</protein>
<evidence type="ECO:0000256" key="1">
    <source>
        <dbReference type="SAM" id="MobiDB-lite"/>
    </source>
</evidence>
<feature type="transmembrane region" description="Helical" evidence="2">
    <location>
        <begin position="52"/>
        <end position="73"/>
    </location>
</feature>
<dbReference type="EMBL" id="JAUJEA010000005">
    <property type="protein sequence ID" value="MDN5202560.1"/>
    <property type="molecule type" value="Genomic_DNA"/>
</dbReference>
<feature type="region of interest" description="Disordered" evidence="1">
    <location>
        <begin position="126"/>
        <end position="145"/>
    </location>
</feature>
<dbReference type="RefSeq" id="WP_346752585.1">
    <property type="nucleotide sequence ID" value="NZ_JAUJEA010000005.1"/>
</dbReference>
<evidence type="ECO:0000313" key="4">
    <source>
        <dbReference type="Proteomes" id="UP001172082"/>
    </source>
</evidence>
<reference evidence="3" key="1">
    <citation type="submission" date="2023-06" db="EMBL/GenBank/DDBJ databases">
        <title>Genomic of Parafulvivirga corallium.</title>
        <authorList>
            <person name="Wang G."/>
        </authorList>
    </citation>
    <scope>NUCLEOTIDE SEQUENCE</scope>
    <source>
        <strain evidence="3">BMA10</strain>
    </source>
</reference>
<dbReference type="Proteomes" id="UP001172082">
    <property type="component" value="Unassembled WGS sequence"/>
</dbReference>
<keyword evidence="4" id="KW-1185">Reference proteome</keyword>
<gene>
    <name evidence="3" type="ORF">QQ008_14325</name>
</gene>
<comment type="caution">
    <text evidence="3">The sequence shown here is derived from an EMBL/GenBank/DDBJ whole genome shotgun (WGS) entry which is preliminary data.</text>
</comment>
<feature type="region of interest" description="Disordered" evidence="1">
    <location>
        <begin position="83"/>
        <end position="111"/>
    </location>
</feature>
<sequence>MRDIDNKRGVFEEAWKNAFEEAEMVPSENVWNKVDNFLANEESKKYRKGIFYYKWIAAASIVLSLGIGSIYFLNERSDISPNTAGNIQNESNTQQDLSEIPTNETSEGNQATDHLKNQQNVVAQSNNETLSKSESTDDKAQNNSSKQIFETGTESQLLANTEVDNNQLIAADINTSKGNDVNVATPFALETSTEPFGLTSLDNLGANVNETEEGKTIAAIEKVPVYNFEFFKKEDDSEDPRDNLWASLNMSSGYFDPNIGSTRGVANVEQALQLDGLGTNAQIREDNSRGNTFTVGFNMGFKIAKKWIVQSGVNYLNYSADAQTNAFLQDASNNNRVPLYSGLESLKNDVLDNATNSNVSFASIDLNNQFQFVSIPVKMGYVLLNKKVSLILTSGVSTDFLIENTVSDDSNTVDEFTIKPGVDSPYRSVYFNGLIGTQISYQFAKNYSFSLEPLYSIAINSFSKSDNNLNSYPSSLNVGIGIKYHFK</sequence>
<evidence type="ECO:0008006" key="5">
    <source>
        <dbReference type="Google" id="ProtNLM"/>
    </source>
</evidence>
<evidence type="ECO:0000313" key="3">
    <source>
        <dbReference type="EMBL" id="MDN5202560.1"/>
    </source>
</evidence>
<proteinExistence type="predicted"/>
<keyword evidence="2" id="KW-0812">Transmembrane</keyword>
<keyword evidence="2" id="KW-1133">Transmembrane helix</keyword>